<dbReference type="GO" id="GO:0032981">
    <property type="term" value="P:mitochondrial respiratory chain complex I assembly"/>
    <property type="evidence" value="ECO:0007669"/>
    <property type="project" value="TreeGrafter"/>
</dbReference>
<evidence type="ECO:0000313" key="4">
    <source>
        <dbReference type="Proteomes" id="UP001221757"/>
    </source>
</evidence>
<evidence type="ECO:0000313" key="3">
    <source>
        <dbReference type="EMBL" id="KAJ7664318.1"/>
    </source>
</evidence>
<protein>
    <recommendedName>
        <fullName evidence="5">NADH dehydrogenase [ubiquinone] 1 alpha subcomplex subunit</fullName>
    </recommendedName>
</protein>
<dbReference type="GO" id="GO:0045271">
    <property type="term" value="C:respiratory chain complex I"/>
    <property type="evidence" value="ECO:0007669"/>
    <property type="project" value="InterPro"/>
</dbReference>
<name>A0AAD7CYG6_MYCRO</name>
<reference evidence="3" key="1">
    <citation type="submission" date="2023-03" db="EMBL/GenBank/DDBJ databases">
        <title>Massive genome expansion in bonnet fungi (Mycena s.s.) driven by repeated elements and novel gene families across ecological guilds.</title>
        <authorList>
            <consortium name="Lawrence Berkeley National Laboratory"/>
            <person name="Harder C.B."/>
            <person name="Miyauchi S."/>
            <person name="Viragh M."/>
            <person name="Kuo A."/>
            <person name="Thoen E."/>
            <person name="Andreopoulos B."/>
            <person name="Lu D."/>
            <person name="Skrede I."/>
            <person name="Drula E."/>
            <person name="Henrissat B."/>
            <person name="Morin E."/>
            <person name="Kohler A."/>
            <person name="Barry K."/>
            <person name="LaButti K."/>
            <person name="Morin E."/>
            <person name="Salamov A."/>
            <person name="Lipzen A."/>
            <person name="Mereny Z."/>
            <person name="Hegedus B."/>
            <person name="Baldrian P."/>
            <person name="Stursova M."/>
            <person name="Weitz H."/>
            <person name="Taylor A."/>
            <person name="Grigoriev I.V."/>
            <person name="Nagy L.G."/>
            <person name="Martin F."/>
            <person name="Kauserud H."/>
        </authorList>
    </citation>
    <scope>NUCLEOTIDE SEQUENCE</scope>
    <source>
        <strain evidence="3">CBHHK067</strain>
    </source>
</reference>
<dbReference type="AlphaFoldDB" id="A0AAD7CYG6"/>
<evidence type="ECO:0000256" key="2">
    <source>
        <dbReference type="SAM" id="MobiDB-lite"/>
    </source>
</evidence>
<comment type="similarity">
    <text evidence="1">Belongs to the complex I NDUFA12 subunit family.</text>
</comment>
<dbReference type="Pfam" id="PF05071">
    <property type="entry name" value="NDUFA12"/>
    <property type="match status" value="1"/>
</dbReference>
<dbReference type="InterPro" id="IPR007763">
    <property type="entry name" value="NDUFA12"/>
</dbReference>
<dbReference type="InterPro" id="IPR052618">
    <property type="entry name" value="ComplexI_NDUFA12"/>
</dbReference>
<sequence length="115" mass="13331">MSFVRRLVQRLRRPNYFVGKDLEGNRYFEHPSVLDDPRPKRTVKYSGSGDMWTYVGGSRRLAVQWSSWLTHTRPDPPTLEAPAQGRTQTAPRHALKHPLRRPPALDAPRRPPRPI</sequence>
<dbReference type="PANTHER" id="PTHR32470:SF2">
    <property type="entry name" value="NADH DEHYDROGENASE [UBIQUINONE] 1 ALPHA SUBCOMPLEX ASSEMBLY FACTOR 2"/>
    <property type="match status" value="1"/>
</dbReference>
<feature type="non-terminal residue" evidence="3">
    <location>
        <position position="1"/>
    </location>
</feature>
<dbReference type="EMBL" id="JARKIE010000223">
    <property type="protein sequence ID" value="KAJ7664318.1"/>
    <property type="molecule type" value="Genomic_DNA"/>
</dbReference>
<keyword evidence="4" id="KW-1185">Reference proteome</keyword>
<comment type="caution">
    <text evidence="3">The sequence shown here is derived from an EMBL/GenBank/DDBJ whole genome shotgun (WGS) entry which is preliminary data.</text>
</comment>
<organism evidence="3 4">
    <name type="scientific">Mycena rosella</name>
    <name type="common">Pink bonnet</name>
    <name type="synonym">Agaricus rosellus</name>
    <dbReference type="NCBI Taxonomy" id="1033263"/>
    <lineage>
        <taxon>Eukaryota</taxon>
        <taxon>Fungi</taxon>
        <taxon>Dikarya</taxon>
        <taxon>Basidiomycota</taxon>
        <taxon>Agaricomycotina</taxon>
        <taxon>Agaricomycetes</taxon>
        <taxon>Agaricomycetidae</taxon>
        <taxon>Agaricales</taxon>
        <taxon>Marasmiineae</taxon>
        <taxon>Mycenaceae</taxon>
        <taxon>Mycena</taxon>
    </lineage>
</organism>
<gene>
    <name evidence="3" type="ORF">B0H17DRAFT_1091984</name>
</gene>
<accession>A0AAD7CYG6</accession>
<evidence type="ECO:0008006" key="5">
    <source>
        <dbReference type="Google" id="ProtNLM"/>
    </source>
</evidence>
<feature type="region of interest" description="Disordered" evidence="2">
    <location>
        <begin position="71"/>
        <end position="115"/>
    </location>
</feature>
<proteinExistence type="inferred from homology"/>
<dbReference type="GO" id="GO:0005739">
    <property type="term" value="C:mitochondrion"/>
    <property type="evidence" value="ECO:0007669"/>
    <property type="project" value="TreeGrafter"/>
</dbReference>
<dbReference type="Proteomes" id="UP001221757">
    <property type="component" value="Unassembled WGS sequence"/>
</dbReference>
<evidence type="ECO:0000256" key="1">
    <source>
        <dbReference type="ARBA" id="ARBA00007355"/>
    </source>
</evidence>
<dbReference type="PANTHER" id="PTHR32470">
    <property type="entry name" value="ADH DEHYDROGENASE [UBIQUINONE] 1 ALPHA SUBCOMPLEX ASSEMBLY FACTOR 2"/>
    <property type="match status" value="1"/>
</dbReference>